<evidence type="ECO:0000313" key="2">
    <source>
        <dbReference type="EMBL" id="CAI0442074.1"/>
    </source>
</evidence>
<comment type="caution">
    <text evidence="2">The sequence shown here is derived from an EMBL/GenBank/DDBJ whole genome shotgun (WGS) entry which is preliminary data.</text>
</comment>
<feature type="region of interest" description="Disordered" evidence="1">
    <location>
        <begin position="151"/>
        <end position="187"/>
    </location>
</feature>
<feature type="non-terminal residue" evidence="2">
    <location>
        <position position="1"/>
    </location>
</feature>
<name>A0AAV0M5R9_9ROSI</name>
<keyword evidence="3" id="KW-1185">Reference proteome</keyword>
<dbReference type="AlphaFoldDB" id="A0AAV0M5R9"/>
<proteinExistence type="predicted"/>
<protein>
    <submittedName>
        <fullName evidence="2">Uncharacterized protein</fullName>
    </submittedName>
</protein>
<organism evidence="2 3">
    <name type="scientific">Linum tenue</name>
    <dbReference type="NCBI Taxonomy" id="586396"/>
    <lineage>
        <taxon>Eukaryota</taxon>
        <taxon>Viridiplantae</taxon>
        <taxon>Streptophyta</taxon>
        <taxon>Embryophyta</taxon>
        <taxon>Tracheophyta</taxon>
        <taxon>Spermatophyta</taxon>
        <taxon>Magnoliopsida</taxon>
        <taxon>eudicotyledons</taxon>
        <taxon>Gunneridae</taxon>
        <taxon>Pentapetalae</taxon>
        <taxon>rosids</taxon>
        <taxon>fabids</taxon>
        <taxon>Malpighiales</taxon>
        <taxon>Linaceae</taxon>
        <taxon>Linum</taxon>
    </lineage>
</organism>
<dbReference type="PANTHER" id="PTHR35278">
    <property type="entry name" value="TRANSMEMBRANE PROTEIN-RELATED"/>
    <property type="match status" value="1"/>
</dbReference>
<dbReference type="PANTHER" id="PTHR35278:SF4">
    <property type="entry name" value="TRANSMEMBRANE PROTEIN"/>
    <property type="match status" value="1"/>
</dbReference>
<evidence type="ECO:0000256" key="1">
    <source>
        <dbReference type="SAM" id="MobiDB-lite"/>
    </source>
</evidence>
<feature type="compositionally biased region" description="Basic residues" evidence="1">
    <location>
        <begin position="106"/>
        <end position="129"/>
    </location>
</feature>
<dbReference type="Proteomes" id="UP001154282">
    <property type="component" value="Unassembled WGS sequence"/>
</dbReference>
<sequence>FLFFLFLLLCGAVLVFLFLLFKIGICQCVTKSLCKMCWSGFATYCYALHDTSCCIWHKMMRTNRRQRRTRREFQDIERGCDGGYDVDKTTWSSLSSSAGRGGHLGGGRKRRRGGVASRRRKSFPSRNGRRIRVLRTATAKDVSAAAAASLSSRRRLRGSGRRVQLIKGRKKPAGKKGIGSFKRQRLK</sequence>
<feature type="region of interest" description="Disordered" evidence="1">
    <location>
        <begin position="94"/>
        <end position="129"/>
    </location>
</feature>
<gene>
    <name evidence="2" type="ORF">LITE_LOCUS27133</name>
</gene>
<accession>A0AAV0M5R9</accession>
<evidence type="ECO:0000313" key="3">
    <source>
        <dbReference type="Proteomes" id="UP001154282"/>
    </source>
</evidence>
<dbReference type="EMBL" id="CAMGYJ010000007">
    <property type="protein sequence ID" value="CAI0442074.1"/>
    <property type="molecule type" value="Genomic_DNA"/>
</dbReference>
<reference evidence="2" key="1">
    <citation type="submission" date="2022-08" db="EMBL/GenBank/DDBJ databases">
        <authorList>
            <person name="Gutierrez-Valencia J."/>
        </authorList>
    </citation>
    <scope>NUCLEOTIDE SEQUENCE</scope>
</reference>